<sequence length="427" mass="45556">MEQDSSNYQASYRRLATLAVVLSLALVPLSGLGAAQQAGNQTAAGNQSFVAIQGDECTPISSFSDNQSAVEYYDYRLPAEFSGNPYANATGSAFGSEGTIDLQEPNGSVVFLYTDTTDDSTYLVFVNGQEANNESTGGAATFEITGLPEDGNWTVRDDDYNDTTSVDNWNVTDTTTTVDWIWSDAATDGGVYSDIDNDTNVTVEPAFNEDAELFGQNGNGTVDSWQVLSNESDNVSRTDLELNESLQIAGGTCEDPADGATDDTDTNETASVTFDDQETDGTSVTVQNVTVPEDGYVAIHNDSLLDGDAVGSVVGVSEYLEAGSYDNLTVELFDVPGTDFNESELTENETLIAMPHEETSGNETYDFISSNGTEDGPFTDDGEAVTDDANVTVVNETEDTNETETPEDNETETPAEDDEGPVIPFPT</sequence>
<dbReference type="RefSeq" id="WP_220588790.1">
    <property type="nucleotide sequence ID" value="NZ_RKLQ01000002.1"/>
</dbReference>
<evidence type="ECO:0000313" key="3">
    <source>
        <dbReference type="EMBL" id="MBX0304578.1"/>
    </source>
</evidence>
<proteinExistence type="predicted"/>
<protein>
    <recommendedName>
        <fullName evidence="2">DUF7282 domain-containing protein</fullName>
    </recommendedName>
</protein>
<gene>
    <name evidence="3" type="ORF">EGD98_12960</name>
</gene>
<dbReference type="InterPro" id="IPR055706">
    <property type="entry name" value="Slg1/2_DUF7282"/>
</dbReference>
<comment type="caution">
    <text evidence="3">The sequence shown here is derived from an EMBL/GenBank/DDBJ whole genome shotgun (WGS) entry which is preliminary data.</text>
</comment>
<dbReference type="EMBL" id="RKLQ01000002">
    <property type="protein sequence ID" value="MBX0304578.1"/>
    <property type="molecule type" value="Genomic_DNA"/>
</dbReference>
<keyword evidence="4" id="KW-1185">Reference proteome</keyword>
<evidence type="ECO:0000256" key="1">
    <source>
        <dbReference type="SAM" id="MobiDB-lite"/>
    </source>
</evidence>
<dbReference type="Proteomes" id="UP000783863">
    <property type="component" value="Unassembled WGS sequence"/>
</dbReference>
<name>A0A8J7YJA0_9EURY</name>
<dbReference type="AlphaFoldDB" id="A0A8J7YJA0"/>
<dbReference type="Pfam" id="PF23951">
    <property type="entry name" value="DUF7282"/>
    <property type="match status" value="1"/>
</dbReference>
<accession>A0A8J7YJA0</accession>
<organism evidence="3 4">
    <name type="scientific">Haloarcula salinisoli</name>
    <dbReference type="NCBI Taxonomy" id="2487746"/>
    <lineage>
        <taxon>Archaea</taxon>
        <taxon>Methanobacteriati</taxon>
        <taxon>Methanobacteriota</taxon>
        <taxon>Stenosarchaea group</taxon>
        <taxon>Halobacteria</taxon>
        <taxon>Halobacteriales</taxon>
        <taxon>Haloarculaceae</taxon>
        <taxon>Haloarcula</taxon>
    </lineage>
</organism>
<feature type="domain" description="DUF7282" evidence="2">
    <location>
        <begin position="270"/>
        <end position="392"/>
    </location>
</feature>
<evidence type="ECO:0000313" key="4">
    <source>
        <dbReference type="Proteomes" id="UP000783863"/>
    </source>
</evidence>
<evidence type="ECO:0000259" key="2">
    <source>
        <dbReference type="Pfam" id="PF23951"/>
    </source>
</evidence>
<feature type="compositionally biased region" description="Acidic residues" evidence="1">
    <location>
        <begin position="396"/>
        <end position="420"/>
    </location>
</feature>
<reference evidence="3" key="1">
    <citation type="submission" date="2021-06" db="EMBL/GenBank/DDBJ databases">
        <title>Halomicroarcula sp. F24A a new haloarchaeum isolated from saline soil.</title>
        <authorList>
            <person name="Duran-Viseras A."/>
            <person name="Sanchez-Porro C."/>
            <person name="Ventosa A."/>
        </authorList>
    </citation>
    <scope>NUCLEOTIDE SEQUENCE</scope>
    <source>
        <strain evidence="3">F24A</strain>
    </source>
</reference>
<feature type="region of interest" description="Disordered" evidence="1">
    <location>
        <begin position="392"/>
        <end position="427"/>
    </location>
</feature>